<proteinExistence type="predicted"/>
<feature type="domain" description="Protein kinase" evidence="2">
    <location>
        <begin position="11"/>
        <end position="214"/>
    </location>
</feature>
<reference evidence="3" key="1">
    <citation type="submission" date="2021-06" db="EMBL/GenBank/DDBJ databases">
        <authorList>
            <person name="Kallberg Y."/>
            <person name="Tangrot J."/>
            <person name="Rosling A."/>
        </authorList>
    </citation>
    <scope>NUCLEOTIDE SEQUENCE</scope>
    <source>
        <strain evidence="3">IN212</strain>
    </source>
</reference>
<dbReference type="GO" id="GO:0004674">
    <property type="term" value="F:protein serine/threonine kinase activity"/>
    <property type="evidence" value="ECO:0007669"/>
    <property type="project" value="TreeGrafter"/>
</dbReference>
<dbReference type="PROSITE" id="PS00107">
    <property type="entry name" value="PROTEIN_KINASE_ATP"/>
    <property type="match status" value="1"/>
</dbReference>
<dbReference type="PANTHER" id="PTHR44329">
    <property type="entry name" value="SERINE/THREONINE-PROTEIN KINASE TNNI3K-RELATED"/>
    <property type="match status" value="1"/>
</dbReference>
<dbReference type="Pfam" id="PF07714">
    <property type="entry name" value="PK_Tyr_Ser-Thr"/>
    <property type="match status" value="1"/>
</dbReference>
<accession>A0A9N9CJA6</accession>
<dbReference type="GO" id="GO:0005524">
    <property type="term" value="F:ATP binding"/>
    <property type="evidence" value="ECO:0007669"/>
    <property type="project" value="UniProtKB-UniRule"/>
</dbReference>
<keyword evidence="4" id="KW-1185">Reference proteome</keyword>
<dbReference type="Proteomes" id="UP000789396">
    <property type="component" value="Unassembled WGS sequence"/>
</dbReference>
<dbReference type="InterPro" id="IPR017441">
    <property type="entry name" value="Protein_kinase_ATP_BS"/>
</dbReference>
<protein>
    <submittedName>
        <fullName evidence="3">13854_t:CDS:1</fullName>
    </submittedName>
</protein>
<dbReference type="PROSITE" id="PS50011">
    <property type="entry name" value="PROTEIN_KINASE_DOM"/>
    <property type="match status" value="1"/>
</dbReference>
<dbReference type="InterPro" id="IPR001245">
    <property type="entry name" value="Ser-Thr/Tyr_kinase_cat_dom"/>
</dbReference>
<feature type="binding site" evidence="1">
    <location>
        <position position="40"/>
    </location>
    <ligand>
        <name>ATP</name>
        <dbReference type="ChEBI" id="CHEBI:30616"/>
    </ligand>
</feature>
<feature type="non-terminal residue" evidence="3">
    <location>
        <position position="214"/>
    </location>
</feature>
<name>A0A9N9CJA6_9GLOM</name>
<keyword evidence="1" id="KW-0547">Nucleotide-binding</keyword>
<evidence type="ECO:0000259" key="2">
    <source>
        <dbReference type="PROSITE" id="PS50011"/>
    </source>
</evidence>
<dbReference type="InterPro" id="IPR011009">
    <property type="entry name" value="Kinase-like_dom_sf"/>
</dbReference>
<dbReference type="InterPro" id="IPR051681">
    <property type="entry name" value="Ser/Thr_Kinases-Pseudokinases"/>
</dbReference>
<comment type="caution">
    <text evidence="3">The sequence shown here is derived from an EMBL/GenBank/DDBJ whole genome shotgun (WGS) entry which is preliminary data.</text>
</comment>
<dbReference type="AlphaFoldDB" id="A0A9N9CJA6"/>
<dbReference type="Gene3D" id="1.10.510.10">
    <property type="entry name" value="Transferase(Phosphotransferase) domain 1"/>
    <property type="match status" value="1"/>
</dbReference>
<dbReference type="InterPro" id="IPR000719">
    <property type="entry name" value="Prot_kinase_dom"/>
</dbReference>
<dbReference type="EMBL" id="CAJVPZ010008952">
    <property type="protein sequence ID" value="CAG8603573.1"/>
    <property type="molecule type" value="Genomic_DNA"/>
</dbReference>
<dbReference type="OrthoDB" id="10261027at2759"/>
<evidence type="ECO:0000313" key="3">
    <source>
        <dbReference type="EMBL" id="CAG8603573.1"/>
    </source>
</evidence>
<gene>
    <name evidence="3" type="ORF">RFULGI_LOCUS6695</name>
</gene>
<keyword evidence="1" id="KW-0067">ATP-binding</keyword>
<evidence type="ECO:0000313" key="4">
    <source>
        <dbReference type="Proteomes" id="UP000789396"/>
    </source>
</evidence>
<organism evidence="3 4">
    <name type="scientific">Racocetra fulgida</name>
    <dbReference type="NCBI Taxonomy" id="60492"/>
    <lineage>
        <taxon>Eukaryota</taxon>
        <taxon>Fungi</taxon>
        <taxon>Fungi incertae sedis</taxon>
        <taxon>Mucoromycota</taxon>
        <taxon>Glomeromycotina</taxon>
        <taxon>Glomeromycetes</taxon>
        <taxon>Diversisporales</taxon>
        <taxon>Gigasporaceae</taxon>
        <taxon>Racocetra</taxon>
    </lineage>
</organism>
<evidence type="ECO:0000256" key="1">
    <source>
        <dbReference type="PROSITE-ProRule" id="PRU10141"/>
    </source>
</evidence>
<dbReference type="SUPFAM" id="SSF56112">
    <property type="entry name" value="Protein kinase-like (PK-like)"/>
    <property type="match status" value="1"/>
</dbReference>
<sequence length="214" mass="24628">YNLNEIPYDSLINKEKLGRGGFGTVYRTISRSLDRYVAIKEVESENEEKTQKIFKREKTHYLVMEYANDGTLRDYLRIHELKWTEKIRLTSQIAEGMSYLHGIDIVHHDLNVKISDFGLSKNLNSTVATSSKGFYGVIPFIDPRKLENPQYPYDKKSDVYSIGVVMWEISSNGQPPFSQSSCNNPLGLLLKITTGDPNKRPLMEEIFQRLNSLE</sequence>